<accession>A0AAJ4ZB90</accession>
<gene>
    <name evidence="3" type="ORF">NCTC13159_01525</name>
    <name evidence="2" type="ORF">RO07_13565</name>
</gene>
<reference evidence="3 5" key="3">
    <citation type="submission" date="2018-06" db="EMBL/GenBank/DDBJ databases">
        <authorList>
            <consortium name="Pathogen Informatics"/>
            <person name="Doyle S."/>
        </authorList>
    </citation>
    <scope>NUCLEOTIDE SEQUENCE [LARGE SCALE GENOMIC DNA]</scope>
    <source>
        <strain evidence="3 5">NCTC13159</strain>
    </source>
</reference>
<keyword evidence="4" id="KW-1185">Reference proteome</keyword>
<dbReference type="EMBL" id="CP010310">
    <property type="protein sequence ID" value="AJC21256.1"/>
    <property type="molecule type" value="Genomic_DNA"/>
</dbReference>
<dbReference type="RefSeq" id="WP_039408624.1">
    <property type="nucleotide sequence ID" value="NZ_CP010310.2"/>
</dbReference>
<evidence type="ECO:0000313" key="4">
    <source>
        <dbReference type="Proteomes" id="UP000035086"/>
    </source>
</evidence>
<dbReference type="KEGG" id="ppul:RO07_13565"/>
<dbReference type="Proteomes" id="UP000035086">
    <property type="component" value="Chromosome"/>
</dbReference>
<dbReference type="EMBL" id="UGSJ01000001">
    <property type="protein sequence ID" value="SUA90046.1"/>
    <property type="molecule type" value="Genomic_DNA"/>
</dbReference>
<dbReference type="AlphaFoldDB" id="A0AAJ4ZB90"/>
<organism evidence="3 5">
    <name type="scientific">Pandoraea pulmonicola</name>
    <dbReference type="NCBI Taxonomy" id="93221"/>
    <lineage>
        <taxon>Bacteria</taxon>
        <taxon>Pseudomonadati</taxon>
        <taxon>Pseudomonadota</taxon>
        <taxon>Betaproteobacteria</taxon>
        <taxon>Burkholderiales</taxon>
        <taxon>Burkholderiaceae</taxon>
        <taxon>Pandoraea</taxon>
    </lineage>
</organism>
<name>A0AAJ4ZB90_PANPU</name>
<evidence type="ECO:0000256" key="1">
    <source>
        <dbReference type="SAM" id="MobiDB-lite"/>
    </source>
</evidence>
<protein>
    <submittedName>
        <fullName evidence="3">Invasion protein OrgB</fullName>
    </submittedName>
</protein>
<feature type="region of interest" description="Disordered" evidence="1">
    <location>
        <begin position="1"/>
        <end position="28"/>
    </location>
</feature>
<reference evidence="2" key="2">
    <citation type="submission" date="2016-11" db="EMBL/GenBank/DDBJ databases">
        <title>Complete Genome Sequencing of Pandoraea pulmonicola DSM 16583.</title>
        <authorList>
            <person name="Chan K.-G."/>
        </authorList>
    </citation>
    <scope>NUCLEOTIDE SEQUENCE</scope>
    <source>
        <strain evidence="2">DSM 16583</strain>
    </source>
</reference>
<dbReference type="Proteomes" id="UP000254589">
    <property type="component" value="Unassembled WGS sequence"/>
</dbReference>
<evidence type="ECO:0000313" key="3">
    <source>
        <dbReference type="EMBL" id="SUA90046.1"/>
    </source>
</evidence>
<reference evidence="4" key="1">
    <citation type="submission" date="2014-12" db="EMBL/GenBank/DDBJ databases">
        <title>Complete Genome Sequencing of Pandoraea pulmonicola DSM 16583.</title>
        <authorList>
            <person name="Chan K.-G."/>
        </authorList>
    </citation>
    <scope>NUCLEOTIDE SEQUENCE [LARGE SCALE GENOMIC DNA]</scope>
    <source>
        <strain evidence="4">DSM 16583</strain>
    </source>
</reference>
<proteinExistence type="predicted"/>
<sequence length="231" mass="25285">MLRTIEDPFFPSPADAEEGGRERASSFSPLVKQAEIDRGRTAADLLSQAEKQAAALIARAEQDAVKIRANGFREGVAEGISAALAPISTLVSQWEVIHRALQEKIAVALRDCIQDLFENDQVLSALLDAILAEHLPQKPESIRIFAPSDAAVRELKSRCEALGISAVVELGREVDVFSIAWGGHVWKAHLADIKDHVWNESQRNVEATELSDVRDACRAALLDIAERFSRG</sequence>
<evidence type="ECO:0000313" key="5">
    <source>
        <dbReference type="Proteomes" id="UP000254589"/>
    </source>
</evidence>
<evidence type="ECO:0000313" key="2">
    <source>
        <dbReference type="EMBL" id="AJC21256.1"/>
    </source>
</evidence>